<feature type="compositionally biased region" description="Low complexity" evidence="1">
    <location>
        <begin position="30"/>
        <end position="42"/>
    </location>
</feature>
<organism evidence="3 4">
    <name type="scientific">Theileria equi strain WA</name>
    <dbReference type="NCBI Taxonomy" id="1537102"/>
    <lineage>
        <taxon>Eukaryota</taxon>
        <taxon>Sar</taxon>
        <taxon>Alveolata</taxon>
        <taxon>Apicomplexa</taxon>
        <taxon>Aconoidasida</taxon>
        <taxon>Piroplasmida</taxon>
        <taxon>Theileriidae</taxon>
        <taxon>Theileria</taxon>
    </lineage>
</organism>
<protein>
    <submittedName>
        <fullName evidence="3">Signal peptide containing protein</fullName>
        <ecNumber evidence="3">3.2.1.11</ecNumber>
    </submittedName>
</protein>
<feature type="region of interest" description="Disordered" evidence="1">
    <location>
        <begin position="392"/>
        <end position="438"/>
    </location>
</feature>
<accession>L1LAE8</accession>
<feature type="compositionally biased region" description="Polar residues" evidence="1">
    <location>
        <begin position="138"/>
        <end position="156"/>
    </location>
</feature>
<feature type="compositionally biased region" description="Polar residues" evidence="1">
    <location>
        <begin position="163"/>
        <end position="173"/>
    </location>
</feature>
<evidence type="ECO:0000313" key="4">
    <source>
        <dbReference type="Proteomes" id="UP000031512"/>
    </source>
</evidence>
<keyword evidence="3" id="KW-0378">Hydrolase</keyword>
<keyword evidence="4" id="KW-1185">Reference proteome</keyword>
<dbReference type="Proteomes" id="UP000031512">
    <property type="component" value="Unassembled WGS sequence"/>
</dbReference>
<feature type="compositionally biased region" description="Basic and acidic residues" evidence="1">
    <location>
        <begin position="392"/>
        <end position="416"/>
    </location>
</feature>
<proteinExistence type="predicted"/>
<gene>
    <name evidence="3" type="ORF">BEWA_046980</name>
</gene>
<dbReference type="GO" id="GO:0033904">
    <property type="term" value="F:dextranase activity"/>
    <property type="evidence" value="ECO:0007669"/>
    <property type="project" value="UniProtKB-EC"/>
</dbReference>
<dbReference type="EC" id="3.2.1.11" evidence="3"/>
<dbReference type="InterPro" id="IPR007480">
    <property type="entry name" value="DUF529"/>
</dbReference>
<dbReference type="GeneID" id="15804119"/>
<feature type="compositionally biased region" description="Polar residues" evidence="1">
    <location>
        <begin position="420"/>
        <end position="438"/>
    </location>
</feature>
<feature type="chain" id="PRO_5003953065" evidence="2">
    <location>
        <begin position="19"/>
        <end position="438"/>
    </location>
</feature>
<dbReference type="KEGG" id="beq:BEWA_046980"/>
<dbReference type="EMBL" id="ACOU01000007">
    <property type="protein sequence ID" value="EKX72234.1"/>
    <property type="molecule type" value="Genomic_DNA"/>
</dbReference>
<dbReference type="RefSeq" id="XP_004831686.1">
    <property type="nucleotide sequence ID" value="XM_004831629.1"/>
</dbReference>
<evidence type="ECO:0000256" key="2">
    <source>
        <dbReference type="SAM" id="SignalP"/>
    </source>
</evidence>
<evidence type="ECO:0000256" key="1">
    <source>
        <dbReference type="SAM" id="MobiDB-lite"/>
    </source>
</evidence>
<sequence length="438" mass="47425">MRILAVLLTVSLVGVCHGKGGNKKPPTQPATPAAKGQATPQAPQNPPKDPTTSKESPAVKPAPQQTAKPGSVPEVKQEKKPPANLQGSVKKEQAQVPQEQQAKPADKPVESPETAEDNVEEKVKSNEDGKPAPEPTGSKDTTLQTDNPTAGRSSLAPQPARQDGSSGNTNANREATPPKPTTPVPLNLANPNESQITVETGSYSGVSLKSYTPKDGHHISSVVNADKELWTAKDKEKCLLAGSYAKGDIELLYLDIDNNGRFDYQYFEKVDGKWNGITQGDFLKKLKERYNPDNILDLTSPDKSKVKIGTKEDKGLKHKNFSLKHDCVISLVVDGKAMLWTASGKEECLSAKLSSKGDSSLAMIWVYAGSSSGYKYFEKNANGEWKKITEEEHNKKLKELQPPAKPEESPEVHRDDSTEDNQANLDQSDSKPANSSLS</sequence>
<comment type="caution">
    <text evidence="3">The sequence shown here is derived from an EMBL/GenBank/DDBJ whole genome shotgun (WGS) entry which is preliminary data.</text>
</comment>
<dbReference type="VEuPathDB" id="PiroplasmaDB:BEWA_046980"/>
<evidence type="ECO:0000313" key="3">
    <source>
        <dbReference type="EMBL" id="EKX72234.1"/>
    </source>
</evidence>
<dbReference type="Pfam" id="PF04385">
    <property type="entry name" value="FAINT"/>
    <property type="match status" value="2"/>
</dbReference>
<keyword evidence="3" id="KW-0326">Glycosidase</keyword>
<reference evidence="3 4" key="1">
    <citation type="journal article" date="2012" name="BMC Genomics">
        <title>Comparative genomic analysis and phylogenetic position of Theileria equi.</title>
        <authorList>
            <person name="Kappmeyer L.S."/>
            <person name="Thiagarajan M."/>
            <person name="Herndon D.R."/>
            <person name="Ramsay J.D."/>
            <person name="Caler E."/>
            <person name="Djikeng A."/>
            <person name="Gillespie J.J."/>
            <person name="Lau A.O."/>
            <person name="Roalson E.H."/>
            <person name="Silva J.C."/>
            <person name="Silva M.G."/>
            <person name="Suarez C.E."/>
            <person name="Ueti M.W."/>
            <person name="Nene V.M."/>
            <person name="Mealey R.H."/>
            <person name="Knowles D.P."/>
            <person name="Brayton K.A."/>
        </authorList>
    </citation>
    <scope>NUCLEOTIDE SEQUENCE [LARGE SCALE GENOMIC DNA]</scope>
    <source>
        <strain evidence="3 4">WA</strain>
    </source>
</reference>
<dbReference type="AlphaFoldDB" id="L1LAE8"/>
<feature type="region of interest" description="Disordered" evidence="1">
    <location>
        <begin position="16"/>
        <end position="190"/>
    </location>
</feature>
<feature type="signal peptide" evidence="2">
    <location>
        <begin position="1"/>
        <end position="18"/>
    </location>
</feature>
<keyword evidence="2" id="KW-0732">Signal</keyword>
<name>L1LAE8_THEEQ</name>
<feature type="compositionally biased region" description="Basic and acidic residues" evidence="1">
    <location>
        <begin position="120"/>
        <end position="131"/>
    </location>
</feature>